<keyword evidence="1" id="KW-0472">Membrane</keyword>
<keyword evidence="1" id="KW-0812">Transmembrane</keyword>
<accession>A0A8B3S4Z5</accession>
<dbReference type="EMBL" id="RPGO01000005">
    <property type="protein sequence ID" value="RZB32627.1"/>
    <property type="molecule type" value="Genomic_DNA"/>
</dbReference>
<protein>
    <submittedName>
        <fullName evidence="2">Uncharacterized protein</fullName>
    </submittedName>
</protein>
<proteinExistence type="predicted"/>
<feature type="transmembrane region" description="Helical" evidence="1">
    <location>
        <begin position="27"/>
        <end position="46"/>
    </location>
</feature>
<sequence>MRYETFWSMSIEYKIESINIKLNKWKIFGYTVITWLGFSILARILVELEPRPYFTTIDGQGVVWGCMSLFMGLYLAVRFKKWIELVWGVALFFICTLPVVGMPIGIGYFARAYVKLEKKRLVASETVEQVEVTKASYPNFETELEEGEKLCSSCEKVVAGMELAGIGARFVSYIIDNSILVSQQLNF</sequence>
<feature type="transmembrane region" description="Helical" evidence="1">
    <location>
        <begin position="85"/>
        <end position="110"/>
    </location>
</feature>
<gene>
    <name evidence="2" type="ORF">AEth_00305</name>
</gene>
<feature type="transmembrane region" description="Helical" evidence="1">
    <location>
        <begin position="58"/>
        <end position="79"/>
    </location>
</feature>
<evidence type="ECO:0000313" key="2">
    <source>
        <dbReference type="EMBL" id="RZB32627.1"/>
    </source>
</evidence>
<keyword evidence="1" id="KW-1133">Transmembrane helix</keyword>
<evidence type="ECO:0000313" key="3">
    <source>
        <dbReference type="Proteomes" id="UP000291831"/>
    </source>
</evidence>
<name>A0A8B3S4Z5_9EURY</name>
<comment type="caution">
    <text evidence="2">The sequence shown here is derived from an EMBL/GenBank/DDBJ whole genome shotgun (WGS) entry which is preliminary data.</text>
</comment>
<evidence type="ECO:0000256" key="1">
    <source>
        <dbReference type="SAM" id="Phobius"/>
    </source>
</evidence>
<dbReference type="Proteomes" id="UP000291831">
    <property type="component" value="Unassembled WGS sequence"/>
</dbReference>
<organism evidence="2 3">
    <name type="scientific">Candidatus Argoarchaeum ethanivorans</name>
    <dbReference type="NCBI Taxonomy" id="2608793"/>
    <lineage>
        <taxon>Archaea</taxon>
        <taxon>Methanobacteriati</taxon>
        <taxon>Methanobacteriota</taxon>
        <taxon>Stenosarchaea group</taxon>
        <taxon>Methanomicrobia</taxon>
        <taxon>Methanosarcinales</taxon>
        <taxon>Methanosarcinales incertae sedis</taxon>
        <taxon>GOM Arc I cluster</taxon>
        <taxon>Candidatus Argoarchaeum</taxon>
    </lineage>
</organism>
<reference evidence="3" key="1">
    <citation type="submission" date="2019-01" db="EMBL/GenBank/DDBJ databases">
        <title>Anaerobic oxidation of ethane by archaea from a marine hydrocarbon seep.</title>
        <authorList>
            <person name="Musat F."/>
        </authorList>
    </citation>
    <scope>NUCLEOTIDE SEQUENCE [LARGE SCALE GENOMIC DNA]</scope>
</reference>
<dbReference type="AlphaFoldDB" id="A0A8B3S4Z5"/>